<name>A0A919CDG8_9ACTN</name>
<comment type="caution">
    <text evidence="3">The sequence shown here is derived from an EMBL/GenBank/DDBJ whole genome shotgun (WGS) entry which is preliminary data.</text>
</comment>
<reference evidence="3" key="2">
    <citation type="submission" date="2020-09" db="EMBL/GenBank/DDBJ databases">
        <authorList>
            <person name="Sun Q."/>
            <person name="Ohkuma M."/>
        </authorList>
    </citation>
    <scope>NUCLEOTIDE SEQUENCE</scope>
    <source>
        <strain evidence="3">JCM 4637</strain>
    </source>
</reference>
<feature type="chain" id="PRO_5039293020" description="Secreted protein" evidence="2">
    <location>
        <begin position="26"/>
        <end position="431"/>
    </location>
</feature>
<gene>
    <name evidence="3" type="ORF">GCM10010334_65170</name>
</gene>
<evidence type="ECO:0008006" key="5">
    <source>
        <dbReference type="Google" id="ProtNLM"/>
    </source>
</evidence>
<dbReference type="EMBL" id="BMVC01000016">
    <property type="protein sequence ID" value="GHD10252.1"/>
    <property type="molecule type" value="Genomic_DNA"/>
</dbReference>
<keyword evidence="2" id="KW-0732">Signal</keyword>
<dbReference type="RefSeq" id="WP_189826778.1">
    <property type="nucleotide sequence ID" value="NZ_BMVC01000016.1"/>
</dbReference>
<sequence length="431" mass="45458">MKHPYAHKAAAAALGLTLLTGTATACAPTGEGAGAAPHPVYSARPADQLVAARKATQAAGSARFTSTLTWQHPRTSRNLTDRTTGDQSFTHGVAHANRTVTVPDDFPETIADLYGDRPGRKRYGYAVQGSDVFYRTLTGTWLRYPSGAPQEFAQATWGFNDRAGSLTPYGGTLADVAFASFPTAPPKTLPVGTRRYTLNADGGVAESLLPKGLALRDSPEPAVAKSAPVQVPLTVDLDQDGRLTRATADLTPLLADRETDEDDGAEDNLSLRAELNFTHYGTRTGPPVPPGDRTEDATRTLTLLTGLKPGACATTDTGLDGLSLVRPADCAAGRHDLRVLGQVKVKKSTRAPITTQDGDDIAVRRCATLAANAAPRLRAEAHPPGNYAAYGQSQWSTLMGGSDGGTNTVEGQYTCYFLTSVPVDPDSVQEV</sequence>
<evidence type="ECO:0000313" key="3">
    <source>
        <dbReference type="EMBL" id="GHD10252.1"/>
    </source>
</evidence>
<evidence type="ECO:0000256" key="2">
    <source>
        <dbReference type="SAM" id="SignalP"/>
    </source>
</evidence>
<dbReference type="AlphaFoldDB" id="A0A919CDG8"/>
<evidence type="ECO:0000256" key="1">
    <source>
        <dbReference type="SAM" id="MobiDB-lite"/>
    </source>
</evidence>
<dbReference type="PROSITE" id="PS51257">
    <property type="entry name" value="PROKAR_LIPOPROTEIN"/>
    <property type="match status" value="1"/>
</dbReference>
<reference evidence="3" key="1">
    <citation type="journal article" date="2014" name="Int. J. Syst. Evol. Microbiol.">
        <title>Complete genome sequence of Corynebacterium casei LMG S-19264T (=DSM 44701T), isolated from a smear-ripened cheese.</title>
        <authorList>
            <consortium name="US DOE Joint Genome Institute (JGI-PGF)"/>
            <person name="Walter F."/>
            <person name="Albersmeier A."/>
            <person name="Kalinowski J."/>
            <person name="Ruckert C."/>
        </authorList>
    </citation>
    <scope>NUCLEOTIDE SEQUENCE</scope>
    <source>
        <strain evidence="3">JCM 4637</strain>
    </source>
</reference>
<evidence type="ECO:0000313" key="4">
    <source>
        <dbReference type="Proteomes" id="UP000638353"/>
    </source>
</evidence>
<dbReference type="Proteomes" id="UP000638353">
    <property type="component" value="Unassembled WGS sequence"/>
</dbReference>
<feature type="region of interest" description="Disordered" evidence="1">
    <location>
        <begin position="272"/>
        <end position="295"/>
    </location>
</feature>
<protein>
    <recommendedName>
        <fullName evidence="5">Secreted protein</fullName>
    </recommendedName>
</protein>
<feature type="signal peptide" evidence="2">
    <location>
        <begin position="1"/>
        <end position="25"/>
    </location>
</feature>
<dbReference type="Gene3D" id="2.50.20.20">
    <property type="match status" value="1"/>
</dbReference>
<proteinExistence type="predicted"/>
<accession>A0A919CDG8</accession>
<organism evidence="3 4">
    <name type="scientific">Streptomyces finlayi</name>
    <dbReference type="NCBI Taxonomy" id="67296"/>
    <lineage>
        <taxon>Bacteria</taxon>
        <taxon>Bacillati</taxon>
        <taxon>Actinomycetota</taxon>
        <taxon>Actinomycetes</taxon>
        <taxon>Kitasatosporales</taxon>
        <taxon>Streptomycetaceae</taxon>
        <taxon>Streptomyces</taxon>
    </lineage>
</organism>